<protein>
    <submittedName>
        <fullName evidence="4">Helix-turn-helix domain-containing protein</fullName>
    </submittedName>
</protein>
<dbReference type="PANTHER" id="PTHR33744">
    <property type="entry name" value="CARBOHYDRATE DIACID REGULATOR"/>
    <property type="match status" value="1"/>
</dbReference>
<dbReference type="Gene3D" id="1.10.10.2840">
    <property type="entry name" value="PucR C-terminal helix-turn-helix domain"/>
    <property type="match status" value="1"/>
</dbReference>
<comment type="caution">
    <text evidence="4">The sequence shown here is derived from an EMBL/GenBank/DDBJ whole genome shotgun (WGS) entry which is preliminary data.</text>
</comment>
<keyword evidence="5" id="KW-1185">Reference proteome</keyword>
<feature type="domain" description="CdaR GGDEF-like" evidence="3">
    <location>
        <begin position="270"/>
        <end position="392"/>
    </location>
</feature>
<comment type="similarity">
    <text evidence="1">Belongs to the CdaR family.</text>
</comment>
<dbReference type="RefSeq" id="WP_286287280.1">
    <property type="nucleotide sequence ID" value="NZ_JASXSZ010000001.1"/>
</dbReference>
<dbReference type="Proteomes" id="UP001235064">
    <property type="component" value="Unassembled WGS sequence"/>
</dbReference>
<dbReference type="PANTHER" id="PTHR33744:SF1">
    <property type="entry name" value="DNA-BINDING TRANSCRIPTIONAL ACTIVATOR ADER"/>
    <property type="match status" value="1"/>
</dbReference>
<gene>
    <name evidence="4" type="ORF">QSV35_04935</name>
</gene>
<evidence type="ECO:0000313" key="5">
    <source>
        <dbReference type="Proteomes" id="UP001235064"/>
    </source>
</evidence>
<dbReference type="InterPro" id="IPR025736">
    <property type="entry name" value="PucR_C-HTH_dom"/>
</dbReference>
<dbReference type="Pfam" id="PF17853">
    <property type="entry name" value="GGDEF_2"/>
    <property type="match status" value="1"/>
</dbReference>
<dbReference type="EMBL" id="JASXSZ010000001">
    <property type="protein sequence ID" value="MDL9978665.1"/>
    <property type="molecule type" value="Genomic_DNA"/>
</dbReference>
<organism evidence="4 5">
    <name type="scientific">Microbacterium candidum</name>
    <dbReference type="NCBI Taxonomy" id="3041922"/>
    <lineage>
        <taxon>Bacteria</taxon>
        <taxon>Bacillati</taxon>
        <taxon>Actinomycetota</taxon>
        <taxon>Actinomycetes</taxon>
        <taxon>Micrococcales</taxon>
        <taxon>Microbacteriaceae</taxon>
        <taxon>Microbacterium</taxon>
    </lineage>
</organism>
<evidence type="ECO:0000259" key="2">
    <source>
        <dbReference type="Pfam" id="PF13556"/>
    </source>
</evidence>
<dbReference type="InterPro" id="IPR051448">
    <property type="entry name" value="CdaR-like_regulators"/>
</dbReference>
<name>A0ABT7MW41_9MICO</name>
<sequence length="514" mass="54426">MTSVAQLLSEPVLTSASVVAGGAGVDRAVDDVVMYASARDIPTADGAAGALVVCGEADVTPAYKIDALVRRADHLGASAVLVIAAHGHPLLSGIRLADRLGLPVLWIVQEDPFPLAVELAVRVRTPHVTRADALLRVPEALATAKDLDAITLRTAALAETSVAVLTADGSRIAGDAAGDSEIRFDLAVAQRGDRVVAQPVVLPQASAAGAWLVAVVDGFDGMRRTIVADILALAEPYVRAWFVGEAARLDRDAVFLAHLLNSVIGEADDPSRDVIEKAASVGWRLQEWHTGIYVVTDDPRAPSDRDSTAAQLRRELARHDIRLGGMADHSGGWAMWVTDRAEPSADDVRALVRGLRLALADLPREWGLVVGVGRHHRGSRGLADTLAEARNAGYLARSREFRPSVDHTDELGVAQLLATLQQSDVTRAFAESALAPISDPASSHLLATLTAYLQNGGSVVFTAQALNVHRNTVTARLQQLRDRLGVDLDDASLRLALQMAVRAIDAGPSHPPAP</sequence>
<dbReference type="InterPro" id="IPR041522">
    <property type="entry name" value="CdaR_GGDEF"/>
</dbReference>
<accession>A0ABT7MW41</accession>
<dbReference type="Pfam" id="PF13556">
    <property type="entry name" value="HTH_30"/>
    <property type="match status" value="1"/>
</dbReference>
<reference evidence="4 5" key="1">
    <citation type="submission" date="2023-06" db="EMBL/GenBank/DDBJ databases">
        <title>Microbacterium sp. nov., isolated from a waste landfill.</title>
        <authorList>
            <person name="Wen W."/>
        </authorList>
    </citation>
    <scope>NUCLEOTIDE SEQUENCE [LARGE SCALE GENOMIC DNA]</scope>
    <source>
        <strain evidence="4 5">ASV49</strain>
    </source>
</reference>
<evidence type="ECO:0000259" key="3">
    <source>
        <dbReference type="Pfam" id="PF17853"/>
    </source>
</evidence>
<proteinExistence type="inferred from homology"/>
<evidence type="ECO:0000256" key="1">
    <source>
        <dbReference type="ARBA" id="ARBA00006754"/>
    </source>
</evidence>
<evidence type="ECO:0000313" key="4">
    <source>
        <dbReference type="EMBL" id="MDL9978665.1"/>
    </source>
</evidence>
<dbReference type="InterPro" id="IPR042070">
    <property type="entry name" value="PucR_C-HTH_sf"/>
</dbReference>
<feature type="domain" description="PucR C-terminal helix-turn-helix" evidence="2">
    <location>
        <begin position="445"/>
        <end position="503"/>
    </location>
</feature>